<sequence>MYNRLCFDVHSAPGIFQCVTKSLLEDISGVRAFLDDIIICGKSDAEYYTRLEKVLALLEESRLKLNLSKCQFFKYSISYLGYELYLSGLNPTEEKLEAIGNVCEEWIKSIEVLENVPTTNKV</sequence>
<proteinExistence type="predicted"/>
<dbReference type="InterPro" id="IPR050951">
    <property type="entry name" value="Retrovirus_Pol_polyprotein"/>
</dbReference>
<dbReference type="InterPro" id="IPR043502">
    <property type="entry name" value="DNA/RNA_pol_sf"/>
</dbReference>
<dbReference type="Gene3D" id="3.30.70.270">
    <property type="match status" value="1"/>
</dbReference>
<dbReference type="GO" id="GO:0071897">
    <property type="term" value="P:DNA biosynthetic process"/>
    <property type="evidence" value="ECO:0007669"/>
    <property type="project" value="UniProtKB-ARBA"/>
</dbReference>
<evidence type="ECO:0000259" key="1">
    <source>
        <dbReference type="Pfam" id="PF00078"/>
    </source>
</evidence>
<feature type="domain" description="Reverse transcriptase" evidence="1">
    <location>
        <begin position="9"/>
        <end position="84"/>
    </location>
</feature>
<protein>
    <submittedName>
        <fullName evidence="2">(salmon louse) hypothetical protein</fullName>
    </submittedName>
</protein>
<dbReference type="Pfam" id="PF00078">
    <property type="entry name" value="RVT_1"/>
    <property type="match status" value="1"/>
</dbReference>
<dbReference type="InterPro" id="IPR043128">
    <property type="entry name" value="Rev_trsase/Diguanyl_cyclase"/>
</dbReference>
<accession>A0A7R8HA17</accession>
<dbReference type="InterPro" id="IPR000477">
    <property type="entry name" value="RT_dom"/>
</dbReference>
<evidence type="ECO:0000313" key="3">
    <source>
        <dbReference type="Proteomes" id="UP000675881"/>
    </source>
</evidence>
<keyword evidence="3" id="KW-1185">Reference proteome</keyword>
<dbReference type="PANTHER" id="PTHR37984">
    <property type="entry name" value="PROTEIN CBG26694"/>
    <property type="match status" value="1"/>
</dbReference>
<evidence type="ECO:0000313" key="2">
    <source>
        <dbReference type="EMBL" id="CAF2965587.1"/>
    </source>
</evidence>
<reference evidence="2" key="1">
    <citation type="submission" date="2021-02" db="EMBL/GenBank/DDBJ databases">
        <authorList>
            <person name="Bekaert M."/>
        </authorList>
    </citation>
    <scope>NUCLEOTIDE SEQUENCE</scope>
    <source>
        <strain evidence="2">IoA-00</strain>
    </source>
</reference>
<gene>
    <name evidence="2" type="ORF">LSAA_12346</name>
</gene>
<name>A0A7R8HA17_LEPSM</name>
<dbReference type="EMBL" id="HG994585">
    <property type="protein sequence ID" value="CAF2965587.1"/>
    <property type="molecule type" value="Genomic_DNA"/>
</dbReference>
<dbReference type="SUPFAM" id="SSF56672">
    <property type="entry name" value="DNA/RNA polymerases"/>
    <property type="match status" value="1"/>
</dbReference>
<dbReference type="AlphaFoldDB" id="A0A7R8HA17"/>
<organism evidence="2 3">
    <name type="scientific">Lepeophtheirus salmonis</name>
    <name type="common">Salmon louse</name>
    <name type="synonym">Caligus salmonis</name>
    <dbReference type="NCBI Taxonomy" id="72036"/>
    <lineage>
        <taxon>Eukaryota</taxon>
        <taxon>Metazoa</taxon>
        <taxon>Ecdysozoa</taxon>
        <taxon>Arthropoda</taxon>
        <taxon>Crustacea</taxon>
        <taxon>Multicrustacea</taxon>
        <taxon>Hexanauplia</taxon>
        <taxon>Copepoda</taxon>
        <taxon>Siphonostomatoida</taxon>
        <taxon>Caligidae</taxon>
        <taxon>Lepeophtheirus</taxon>
    </lineage>
</organism>
<dbReference type="FunFam" id="3.30.70.270:FF:000003">
    <property type="entry name" value="Transposon Ty3-G Gag-Pol polyprotein"/>
    <property type="match status" value="1"/>
</dbReference>
<dbReference type="Proteomes" id="UP000675881">
    <property type="component" value="Chromosome 6"/>
</dbReference>
<dbReference type="PANTHER" id="PTHR37984:SF5">
    <property type="entry name" value="PROTEIN NYNRIN-LIKE"/>
    <property type="match status" value="1"/>
</dbReference>
<dbReference type="Gene3D" id="3.10.10.10">
    <property type="entry name" value="HIV Type 1 Reverse Transcriptase, subunit A, domain 1"/>
    <property type="match status" value="1"/>
</dbReference>